<sequence length="126" mass="12742">MARFNIIFALVIVVFLTIAEAGLRERRSPQFSQASASAASFGGNRYPPRPGFGGPVSGFGRPGPGFGSGRPGGNFGGSGFGHGSQRGFGQNLPGRQGVNINIAKSVSISTGGRGTALSQASSNSRG</sequence>
<feature type="chain" id="PRO_5045861390" evidence="2">
    <location>
        <begin position="22"/>
        <end position="126"/>
    </location>
</feature>
<reference evidence="3" key="1">
    <citation type="submission" date="2025-05" db="UniProtKB">
        <authorList>
            <consortium name="RefSeq"/>
        </authorList>
    </citation>
    <scope>NUCLEOTIDE SEQUENCE [LARGE SCALE GENOMIC DNA]</scope>
</reference>
<feature type="compositionally biased region" description="Gly residues" evidence="1">
    <location>
        <begin position="51"/>
        <end position="86"/>
    </location>
</feature>
<feature type="compositionally biased region" description="Low complexity" evidence="1">
    <location>
        <begin position="30"/>
        <end position="41"/>
    </location>
</feature>
<name>A0ABM4ALE9_VANTA</name>
<evidence type="ECO:0000256" key="2">
    <source>
        <dbReference type="SAM" id="SignalP"/>
    </source>
</evidence>
<evidence type="ECO:0000313" key="4">
    <source>
        <dbReference type="RefSeq" id="XP_064072129.1"/>
    </source>
</evidence>
<feature type="signal peptide" evidence="2">
    <location>
        <begin position="1"/>
        <end position="21"/>
    </location>
</feature>
<gene>
    <name evidence="4" type="primary">LOC135193469</name>
</gene>
<dbReference type="Proteomes" id="UP001652626">
    <property type="component" value="Chromosome 2"/>
</dbReference>
<proteinExistence type="predicted"/>
<organism evidence="3 4">
    <name type="scientific">Vanessa tameamea</name>
    <name type="common">Kamehameha butterfly</name>
    <dbReference type="NCBI Taxonomy" id="334116"/>
    <lineage>
        <taxon>Eukaryota</taxon>
        <taxon>Metazoa</taxon>
        <taxon>Ecdysozoa</taxon>
        <taxon>Arthropoda</taxon>
        <taxon>Hexapoda</taxon>
        <taxon>Insecta</taxon>
        <taxon>Pterygota</taxon>
        <taxon>Neoptera</taxon>
        <taxon>Endopterygota</taxon>
        <taxon>Lepidoptera</taxon>
        <taxon>Glossata</taxon>
        <taxon>Ditrysia</taxon>
        <taxon>Papilionoidea</taxon>
        <taxon>Nymphalidae</taxon>
        <taxon>Nymphalinae</taxon>
        <taxon>Vanessa</taxon>
    </lineage>
</organism>
<reference evidence="4" key="2">
    <citation type="submission" date="2025-08" db="UniProtKB">
        <authorList>
            <consortium name="RefSeq"/>
        </authorList>
    </citation>
    <scope>IDENTIFICATION</scope>
    <source>
        <tissue evidence="4">Whole body</tissue>
    </source>
</reference>
<feature type="region of interest" description="Disordered" evidence="1">
    <location>
        <begin position="27"/>
        <end position="96"/>
    </location>
</feature>
<dbReference type="GeneID" id="135193469"/>
<evidence type="ECO:0000256" key="1">
    <source>
        <dbReference type="SAM" id="MobiDB-lite"/>
    </source>
</evidence>
<keyword evidence="2" id="KW-0732">Signal</keyword>
<protein>
    <submittedName>
        <fullName evidence="4">34 kDa spicule matrix protein-like</fullName>
    </submittedName>
</protein>
<accession>A0ABM4ALE9</accession>
<keyword evidence="3" id="KW-1185">Reference proteome</keyword>
<evidence type="ECO:0000313" key="3">
    <source>
        <dbReference type="Proteomes" id="UP001652626"/>
    </source>
</evidence>
<dbReference type="RefSeq" id="XP_064072129.1">
    <property type="nucleotide sequence ID" value="XM_064216059.1"/>
</dbReference>